<sequence>MKSLVIPKETKTLLLGLIEEHRRTESQGALTDFIANKGESLIIVLNGPPGVGKTLTAETMAEYIDKPLFSISLAQLSDEEQIDERLQKILDYSVSLGGVLLSWMKQMLYWKQDHTKTFDVML</sequence>
<protein>
    <recommendedName>
        <fullName evidence="1">ATPase AAA-type core domain-containing protein</fullName>
    </recommendedName>
</protein>
<accession>A0ABR4F3M2</accession>
<dbReference type="EMBL" id="JBAWTH010000013">
    <property type="protein sequence ID" value="KAL2289293.1"/>
    <property type="molecule type" value="Genomic_DNA"/>
</dbReference>
<proteinExistence type="predicted"/>
<feature type="domain" description="ATPase AAA-type core" evidence="1">
    <location>
        <begin position="43"/>
        <end position="89"/>
    </location>
</feature>
<dbReference type="InterPro" id="IPR027417">
    <property type="entry name" value="P-loop_NTPase"/>
</dbReference>
<name>A0ABR4F3M2_9PEZI</name>
<dbReference type="PANTHER" id="PTHR46411">
    <property type="entry name" value="FAMILY ATPASE, PUTATIVE-RELATED"/>
    <property type="match status" value="1"/>
</dbReference>
<comment type="caution">
    <text evidence="2">The sequence shown here is derived from an EMBL/GenBank/DDBJ whole genome shotgun (WGS) entry which is preliminary data.</text>
</comment>
<dbReference type="Pfam" id="PF00004">
    <property type="entry name" value="AAA"/>
    <property type="match status" value="1"/>
</dbReference>
<dbReference type="Proteomes" id="UP001600888">
    <property type="component" value="Unassembled WGS sequence"/>
</dbReference>
<organism evidence="2 3">
    <name type="scientific">Diaporthe vaccinii</name>
    <dbReference type="NCBI Taxonomy" id="105482"/>
    <lineage>
        <taxon>Eukaryota</taxon>
        <taxon>Fungi</taxon>
        <taxon>Dikarya</taxon>
        <taxon>Ascomycota</taxon>
        <taxon>Pezizomycotina</taxon>
        <taxon>Sordariomycetes</taxon>
        <taxon>Sordariomycetidae</taxon>
        <taxon>Diaporthales</taxon>
        <taxon>Diaporthaceae</taxon>
        <taxon>Diaporthe</taxon>
        <taxon>Diaporthe eres species complex</taxon>
    </lineage>
</organism>
<dbReference type="SUPFAM" id="SSF52540">
    <property type="entry name" value="P-loop containing nucleoside triphosphate hydrolases"/>
    <property type="match status" value="1"/>
</dbReference>
<dbReference type="Gene3D" id="3.40.50.300">
    <property type="entry name" value="P-loop containing nucleotide triphosphate hydrolases"/>
    <property type="match status" value="1"/>
</dbReference>
<gene>
    <name evidence="2" type="ORF">FJTKL_02305</name>
</gene>
<evidence type="ECO:0000313" key="3">
    <source>
        <dbReference type="Proteomes" id="UP001600888"/>
    </source>
</evidence>
<reference evidence="2 3" key="1">
    <citation type="submission" date="2024-03" db="EMBL/GenBank/DDBJ databases">
        <title>A high-quality draft genome sequence of Diaporthe vaccinii, a causative agent of upright dieback and viscid rot disease in cranberry plants.</title>
        <authorList>
            <person name="Sarrasin M."/>
            <person name="Lang B.F."/>
            <person name="Burger G."/>
        </authorList>
    </citation>
    <scope>NUCLEOTIDE SEQUENCE [LARGE SCALE GENOMIC DNA]</scope>
    <source>
        <strain evidence="2 3">IS7</strain>
    </source>
</reference>
<evidence type="ECO:0000313" key="2">
    <source>
        <dbReference type="EMBL" id="KAL2289293.1"/>
    </source>
</evidence>
<keyword evidence="3" id="KW-1185">Reference proteome</keyword>
<evidence type="ECO:0000259" key="1">
    <source>
        <dbReference type="Pfam" id="PF00004"/>
    </source>
</evidence>
<dbReference type="InterPro" id="IPR003959">
    <property type="entry name" value="ATPase_AAA_core"/>
</dbReference>
<dbReference type="PANTHER" id="PTHR46411:SF3">
    <property type="entry name" value="AAA+ ATPASE DOMAIN-CONTAINING PROTEIN"/>
    <property type="match status" value="1"/>
</dbReference>